<accession>A0ABN9MNW9</accession>
<evidence type="ECO:0000256" key="1">
    <source>
        <dbReference type="SAM" id="MobiDB-lite"/>
    </source>
</evidence>
<feature type="region of interest" description="Disordered" evidence="1">
    <location>
        <begin position="197"/>
        <end position="222"/>
    </location>
</feature>
<sequence>MLNIGDACVFLHHTCVVLDASVGRKKTLQVAFFLRPISSKNDARVAKRARLRAFFRASRVASPTQGGAMLVRGMNIHYFNELGQLLVPERDAARVRRDDLYIYHLSNELQYPFILTLHHHRQLPHQQRQPCQQRDSAKTHVPHSLSARTKHPNAAQIHVHPFAVQIHVHQLFVKIHANKLIPASNKAMFVKKDANVERSDKTFPSQVSSSPSENGVTQMASDNPDEEMICTDAQNLCESDPGPDEEGSEHNVDPHSQTVTPVSGNNEEDDDETEIPDWNKNLTFCSGQEKVGSEDDRCQNTQDDDDEVVDPTYCQPPVRQSMRSAEEVEEDASDESDDEPVQEECRAQRWRTDSCRGLRDRWSLESCLCDSSPATKQRRCSDPDRCRYRCSVA</sequence>
<feature type="compositionally biased region" description="Acidic residues" evidence="1">
    <location>
        <begin position="327"/>
        <end position="342"/>
    </location>
</feature>
<keyword evidence="3" id="KW-1185">Reference proteome</keyword>
<dbReference type="Proteomes" id="UP001176940">
    <property type="component" value="Unassembled WGS sequence"/>
</dbReference>
<name>A0ABN9MNW9_9NEOB</name>
<feature type="region of interest" description="Disordered" evidence="1">
    <location>
        <begin position="235"/>
        <end position="346"/>
    </location>
</feature>
<protein>
    <submittedName>
        <fullName evidence="2">Uncharacterized protein</fullName>
    </submittedName>
</protein>
<comment type="caution">
    <text evidence="2">The sequence shown here is derived from an EMBL/GenBank/DDBJ whole genome shotgun (WGS) entry which is preliminary data.</text>
</comment>
<feature type="compositionally biased region" description="Acidic residues" evidence="1">
    <location>
        <begin position="266"/>
        <end position="275"/>
    </location>
</feature>
<evidence type="ECO:0000313" key="2">
    <source>
        <dbReference type="EMBL" id="CAJ0967119.1"/>
    </source>
</evidence>
<feature type="compositionally biased region" description="Polar residues" evidence="1">
    <location>
        <begin position="254"/>
        <end position="265"/>
    </location>
</feature>
<feature type="compositionally biased region" description="Polar residues" evidence="1">
    <location>
        <begin position="202"/>
        <end position="221"/>
    </location>
</feature>
<reference evidence="2" key="1">
    <citation type="submission" date="2023-07" db="EMBL/GenBank/DDBJ databases">
        <authorList>
            <person name="Stuckert A."/>
        </authorList>
    </citation>
    <scope>NUCLEOTIDE SEQUENCE</scope>
</reference>
<evidence type="ECO:0000313" key="3">
    <source>
        <dbReference type="Proteomes" id="UP001176940"/>
    </source>
</evidence>
<organism evidence="2 3">
    <name type="scientific">Ranitomeya imitator</name>
    <name type="common">mimic poison frog</name>
    <dbReference type="NCBI Taxonomy" id="111125"/>
    <lineage>
        <taxon>Eukaryota</taxon>
        <taxon>Metazoa</taxon>
        <taxon>Chordata</taxon>
        <taxon>Craniata</taxon>
        <taxon>Vertebrata</taxon>
        <taxon>Euteleostomi</taxon>
        <taxon>Amphibia</taxon>
        <taxon>Batrachia</taxon>
        <taxon>Anura</taxon>
        <taxon>Neobatrachia</taxon>
        <taxon>Hyloidea</taxon>
        <taxon>Dendrobatidae</taxon>
        <taxon>Dendrobatinae</taxon>
        <taxon>Ranitomeya</taxon>
    </lineage>
</organism>
<proteinExistence type="predicted"/>
<dbReference type="EMBL" id="CAUEEQ010078059">
    <property type="protein sequence ID" value="CAJ0967119.1"/>
    <property type="molecule type" value="Genomic_DNA"/>
</dbReference>
<gene>
    <name evidence="2" type="ORF">RIMI_LOCUS21967854</name>
</gene>